<keyword evidence="7" id="KW-0238">DNA-binding</keyword>
<dbReference type="PANTHER" id="PTHR24082">
    <property type="entry name" value="NUCLEAR HORMONE RECEPTOR"/>
    <property type="match status" value="1"/>
</dbReference>
<dbReference type="Proteomes" id="UP001177670">
    <property type="component" value="Unassembled WGS sequence"/>
</dbReference>
<keyword evidence="6" id="KW-0805">Transcription regulation</keyword>
<dbReference type="AlphaFoldDB" id="A0AA40KPY1"/>
<evidence type="ECO:0000256" key="9">
    <source>
        <dbReference type="ARBA" id="ARBA00023170"/>
    </source>
</evidence>
<keyword evidence="5" id="KW-0862">Zinc</keyword>
<protein>
    <recommendedName>
        <fullName evidence="11">Nuclear receptor domain-containing protein</fullName>
    </recommendedName>
</protein>
<evidence type="ECO:0000256" key="2">
    <source>
        <dbReference type="ARBA" id="ARBA00008092"/>
    </source>
</evidence>
<dbReference type="InterPro" id="IPR001628">
    <property type="entry name" value="Znf_hrmn_rcpt"/>
</dbReference>
<keyword evidence="3" id="KW-0479">Metal-binding</keyword>
<dbReference type="SUPFAM" id="SSF57716">
    <property type="entry name" value="Glucocorticoid receptor-like (DNA-binding domain)"/>
    <property type="match status" value="1"/>
</dbReference>
<keyword evidence="13" id="KW-1185">Reference proteome</keyword>
<evidence type="ECO:0000256" key="6">
    <source>
        <dbReference type="ARBA" id="ARBA00023015"/>
    </source>
</evidence>
<evidence type="ECO:0000256" key="4">
    <source>
        <dbReference type="ARBA" id="ARBA00022771"/>
    </source>
</evidence>
<feature type="domain" description="Nuclear receptor" evidence="11">
    <location>
        <begin position="17"/>
        <end position="69"/>
    </location>
</feature>
<reference evidence="12" key="1">
    <citation type="submission" date="2021-10" db="EMBL/GenBank/DDBJ databases">
        <title>Melipona bicolor Genome sequencing and assembly.</title>
        <authorList>
            <person name="Araujo N.S."/>
            <person name="Arias M.C."/>
        </authorList>
    </citation>
    <scope>NUCLEOTIDE SEQUENCE</scope>
    <source>
        <strain evidence="12">USP_2M_L1-L4_2017</strain>
        <tissue evidence="12">Whole body</tissue>
    </source>
</reference>
<evidence type="ECO:0000256" key="5">
    <source>
        <dbReference type="ARBA" id="ARBA00022833"/>
    </source>
</evidence>
<organism evidence="12 13">
    <name type="scientific">Melipona bicolor</name>
    <dbReference type="NCBI Taxonomy" id="60889"/>
    <lineage>
        <taxon>Eukaryota</taxon>
        <taxon>Metazoa</taxon>
        <taxon>Ecdysozoa</taxon>
        <taxon>Arthropoda</taxon>
        <taxon>Hexapoda</taxon>
        <taxon>Insecta</taxon>
        <taxon>Pterygota</taxon>
        <taxon>Neoptera</taxon>
        <taxon>Endopterygota</taxon>
        <taxon>Hymenoptera</taxon>
        <taxon>Apocrita</taxon>
        <taxon>Aculeata</taxon>
        <taxon>Apoidea</taxon>
        <taxon>Anthophila</taxon>
        <taxon>Apidae</taxon>
        <taxon>Melipona</taxon>
    </lineage>
</organism>
<dbReference type="PRINTS" id="PR00047">
    <property type="entry name" value="STROIDFINGER"/>
</dbReference>
<dbReference type="SMART" id="SM00399">
    <property type="entry name" value="ZnF_C4"/>
    <property type="match status" value="1"/>
</dbReference>
<accession>A0AA40KPY1</accession>
<name>A0AA40KPY1_9HYME</name>
<evidence type="ECO:0000256" key="1">
    <source>
        <dbReference type="ARBA" id="ARBA00004123"/>
    </source>
</evidence>
<evidence type="ECO:0000256" key="7">
    <source>
        <dbReference type="ARBA" id="ARBA00023125"/>
    </source>
</evidence>
<dbReference type="GO" id="GO:0008270">
    <property type="term" value="F:zinc ion binding"/>
    <property type="evidence" value="ECO:0007669"/>
    <property type="project" value="UniProtKB-KW"/>
</dbReference>
<evidence type="ECO:0000313" key="13">
    <source>
        <dbReference type="Proteomes" id="UP001177670"/>
    </source>
</evidence>
<dbReference type="GO" id="GO:0000122">
    <property type="term" value="P:negative regulation of transcription by RNA polymerase II"/>
    <property type="evidence" value="ECO:0007669"/>
    <property type="project" value="TreeGrafter"/>
</dbReference>
<keyword evidence="10" id="KW-0539">Nucleus</keyword>
<dbReference type="GO" id="GO:0030154">
    <property type="term" value="P:cell differentiation"/>
    <property type="evidence" value="ECO:0007669"/>
    <property type="project" value="TreeGrafter"/>
</dbReference>
<dbReference type="GO" id="GO:0004879">
    <property type="term" value="F:nuclear receptor activity"/>
    <property type="evidence" value="ECO:0007669"/>
    <property type="project" value="TreeGrafter"/>
</dbReference>
<evidence type="ECO:0000256" key="3">
    <source>
        <dbReference type="ARBA" id="ARBA00022723"/>
    </source>
</evidence>
<keyword evidence="4" id="KW-0863">Zinc-finger</keyword>
<comment type="similarity">
    <text evidence="2">Belongs to the nuclear hormone receptor family. NR1 subfamily.</text>
</comment>
<dbReference type="GO" id="GO:0009755">
    <property type="term" value="P:hormone-mediated signaling pathway"/>
    <property type="evidence" value="ECO:0007669"/>
    <property type="project" value="TreeGrafter"/>
</dbReference>
<evidence type="ECO:0000259" key="11">
    <source>
        <dbReference type="SMART" id="SM00399"/>
    </source>
</evidence>
<evidence type="ECO:0000256" key="10">
    <source>
        <dbReference type="ARBA" id="ARBA00023242"/>
    </source>
</evidence>
<comment type="caution">
    <text evidence="12">The sequence shown here is derived from an EMBL/GenBank/DDBJ whole genome shotgun (WGS) entry which is preliminary data.</text>
</comment>
<dbReference type="GO" id="GO:0005634">
    <property type="term" value="C:nucleus"/>
    <property type="evidence" value="ECO:0007669"/>
    <property type="project" value="UniProtKB-SubCell"/>
</dbReference>
<comment type="subcellular location">
    <subcellularLocation>
        <location evidence="1">Nucleus</location>
    </subcellularLocation>
</comment>
<dbReference type="InterPro" id="IPR050234">
    <property type="entry name" value="Nuclear_hormone_rcpt_NR1"/>
</dbReference>
<dbReference type="GO" id="GO:0045944">
    <property type="term" value="P:positive regulation of transcription by RNA polymerase II"/>
    <property type="evidence" value="ECO:0007669"/>
    <property type="project" value="TreeGrafter"/>
</dbReference>
<proteinExistence type="inferred from homology"/>
<evidence type="ECO:0000256" key="8">
    <source>
        <dbReference type="ARBA" id="ARBA00023163"/>
    </source>
</evidence>
<keyword evidence="9" id="KW-0675">Receptor</keyword>
<sequence>QHYAAADSNSSTPAKSFVACRVCGDKASGYHYGVTSCEGCKVSMAKYTVRATVVVKSSSGFERFGISLENFGNPEVRKFEIQTWKFGDLHVRESESLGIWKCGETRSFGTLASRKFRS</sequence>
<dbReference type="PANTHER" id="PTHR24082:SF473">
    <property type="entry name" value="ECDYSONE-INDUCED PROTEIN 75B, ISOFORM B"/>
    <property type="match status" value="1"/>
</dbReference>
<keyword evidence="8" id="KW-0804">Transcription</keyword>
<dbReference type="Gene3D" id="3.30.50.10">
    <property type="entry name" value="Erythroid Transcription Factor GATA-1, subunit A"/>
    <property type="match status" value="1"/>
</dbReference>
<gene>
    <name evidence="12" type="ORF">K0M31_002907</name>
</gene>
<feature type="non-terminal residue" evidence="12">
    <location>
        <position position="1"/>
    </location>
</feature>
<dbReference type="GO" id="GO:0000978">
    <property type="term" value="F:RNA polymerase II cis-regulatory region sequence-specific DNA binding"/>
    <property type="evidence" value="ECO:0007669"/>
    <property type="project" value="TreeGrafter"/>
</dbReference>
<evidence type="ECO:0000313" key="12">
    <source>
        <dbReference type="EMBL" id="KAK1128443.1"/>
    </source>
</evidence>
<dbReference type="InterPro" id="IPR013088">
    <property type="entry name" value="Znf_NHR/GATA"/>
</dbReference>
<dbReference type="Pfam" id="PF00105">
    <property type="entry name" value="zf-C4"/>
    <property type="match status" value="1"/>
</dbReference>
<dbReference type="EMBL" id="JAHYIQ010000010">
    <property type="protein sequence ID" value="KAK1128443.1"/>
    <property type="molecule type" value="Genomic_DNA"/>
</dbReference>